<dbReference type="Proteomes" id="UP000326678">
    <property type="component" value="Chromosome pGXM05"/>
</dbReference>
<dbReference type="GO" id="GO:0003677">
    <property type="term" value="F:DNA binding"/>
    <property type="evidence" value="ECO:0007669"/>
    <property type="project" value="UniProtKB-KW"/>
</dbReference>
<dbReference type="KEGG" id="nsh:GXM_10162"/>
<keyword evidence="3" id="KW-0804">Transcription</keyword>
<dbReference type="PANTHER" id="PTHR46797">
    <property type="entry name" value="HTH-TYPE TRANSCRIPTIONAL REGULATOR"/>
    <property type="match status" value="1"/>
</dbReference>
<dbReference type="InterPro" id="IPR010982">
    <property type="entry name" value="Lambda_DNA-bd_dom_sf"/>
</dbReference>
<evidence type="ECO:0000256" key="2">
    <source>
        <dbReference type="ARBA" id="ARBA00023125"/>
    </source>
</evidence>
<sequence length="80" mass="9506">MIQLNDSQNIKTRFAKAVRRRRRELDLTQEQLAEISNLDRTYISLIERAERSPTLENVEKLAHGLGLKIWEFFARYVEES</sequence>
<keyword evidence="2" id="KW-0238">DNA-binding</keyword>
<proteinExistence type="predicted"/>
<dbReference type="SUPFAM" id="SSF47413">
    <property type="entry name" value="lambda repressor-like DNA-binding domains"/>
    <property type="match status" value="1"/>
</dbReference>
<name>A0A5P8WJ99_9NOSO</name>
<dbReference type="PROSITE" id="PS50943">
    <property type="entry name" value="HTH_CROC1"/>
    <property type="match status" value="1"/>
</dbReference>
<evidence type="ECO:0000256" key="1">
    <source>
        <dbReference type="ARBA" id="ARBA00023015"/>
    </source>
</evidence>
<evidence type="ECO:0000313" key="6">
    <source>
        <dbReference type="Proteomes" id="UP000326678"/>
    </source>
</evidence>
<evidence type="ECO:0000256" key="3">
    <source>
        <dbReference type="ARBA" id="ARBA00023163"/>
    </source>
</evidence>
<reference evidence="5 6" key="1">
    <citation type="submission" date="2019-10" db="EMBL/GenBank/DDBJ databases">
        <title>Genomic and transcriptomic insights into the perfect genentic adaptation of a filamentous nitrogen-fixing cyanobacterium to rice fields.</title>
        <authorList>
            <person name="Chen Z."/>
        </authorList>
    </citation>
    <scope>NUCLEOTIDE SEQUENCE [LARGE SCALE GENOMIC DNA]</scope>
    <source>
        <strain evidence="5">CCNUC1</strain>
    </source>
</reference>
<evidence type="ECO:0000313" key="5">
    <source>
        <dbReference type="EMBL" id="QFS52898.1"/>
    </source>
</evidence>
<dbReference type="CDD" id="cd00093">
    <property type="entry name" value="HTH_XRE"/>
    <property type="match status" value="1"/>
</dbReference>
<evidence type="ECO:0000259" key="4">
    <source>
        <dbReference type="PROSITE" id="PS50943"/>
    </source>
</evidence>
<dbReference type="AlphaFoldDB" id="A0A5P8WJ99"/>
<dbReference type="Pfam" id="PF01381">
    <property type="entry name" value="HTH_3"/>
    <property type="match status" value="1"/>
</dbReference>
<protein>
    <submittedName>
        <fullName evidence="5">Transcriptional regulator</fullName>
    </submittedName>
</protein>
<dbReference type="Gene3D" id="1.10.260.40">
    <property type="entry name" value="lambda repressor-like DNA-binding domains"/>
    <property type="match status" value="1"/>
</dbReference>
<dbReference type="PANTHER" id="PTHR46797:SF23">
    <property type="entry name" value="HTH-TYPE TRANSCRIPTIONAL REGULATOR SUTR"/>
    <property type="match status" value="1"/>
</dbReference>
<gene>
    <name evidence="5" type="ORF">GXM_10162</name>
</gene>
<keyword evidence="6" id="KW-1185">Reference proteome</keyword>
<feature type="domain" description="HTH cro/C1-type" evidence="4">
    <location>
        <begin position="18"/>
        <end position="72"/>
    </location>
</feature>
<dbReference type="GO" id="GO:0005829">
    <property type="term" value="C:cytosol"/>
    <property type="evidence" value="ECO:0007669"/>
    <property type="project" value="TreeGrafter"/>
</dbReference>
<dbReference type="SMART" id="SM00530">
    <property type="entry name" value="HTH_XRE"/>
    <property type="match status" value="1"/>
</dbReference>
<keyword evidence="1" id="KW-0805">Transcription regulation</keyword>
<dbReference type="InterPro" id="IPR001387">
    <property type="entry name" value="Cro/C1-type_HTH"/>
</dbReference>
<dbReference type="InterPro" id="IPR050807">
    <property type="entry name" value="TransReg_Diox_bact_type"/>
</dbReference>
<accession>A0A5P8WJ99</accession>
<organism evidence="5 6">
    <name type="scientific">Nostoc sphaeroides CCNUC1</name>
    <dbReference type="NCBI Taxonomy" id="2653204"/>
    <lineage>
        <taxon>Bacteria</taxon>
        <taxon>Bacillati</taxon>
        <taxon>Cyanobacteriota</taxon>
        <taxon>Cyanophyceae</taxon>
        <taxon>Nostocales</taxon>
        <taxon>Nostocaceae</taxon>
        <taxon>Nostoc</taxon>
    </lineage>
</organism>
<dbReference type="EMBL" id="CP045232">
    <property type="protein sequence ID" value="QFS52898.1"/>
    <property type="molecule type" value="Genomic_DNA"/>
</dbReference>
<dbReference type="GO" id="GO:0003700">
    <property type="term" value="F:DNA-binding transcription factor activity"/>
    <property type="evidence" value="ECO:0007669"/>
    <property type="project" value="TreeGrafter"/>
</dbReference>